<dbReference type="Proteomes" id="UP000001494">
    <property type="component" value="Chromosome"/>
</dbReference>
<dbReference type="EMBL" id="CP002850">
    <property type="protein sequence ID" value="AEH62768.1"/>
    <property type="molecule type" value="Genomic_DNA"/>
</dbReference>
<sequence>MSFSDWSQNADSNSNIGGISIAEGCPPGNLNNALREIMAEMRSAINQAMDTALSSADMASFRQAIGALANSGDTIDGVLRRKGQGVFPYFADGSFSGGRIYVTNSQAADPTSQPGDIWLVYV</sequence>
<dbReference type="AlphaFoldDB" id="A0A0H3G6M7"/>
<dbReference type="GeneID" id="79904404"/>
<dbReference type="KEGG" id="zmm:Zmob_0933"/>
<organism evidence="1 2">
    <name type="scientific">Zymomonas mobilis subsp. mobilis (strain ATCC 10988 / DSM 424 / LMG 404 / NCIMB 8938 / NRRL B-806 / ZM1)</name>
    <dbReference type="NCBI Taxonomy" id="555217"/>
    <lineage>
        <taxon>Bacteria</taxon>
        <taxon>Pseudomonadati</taxon>
        <taxon>Pseudomonadota</taxon>
        <taxon>Alphaproteobacteria</taxon>
        <taxon>Sphingomonadales</taxon>
        <taxon>Zymomonadaceae</taxon>
        <taxon>Zymomonas</taxon>
    </lineage>
</organism>
<proteinExistence type="predicted"/>
<evidence type="ECO:0000313" key="1">
    <source>
        <dbReference type="EMBL" id="AEH62768.1"/>
    </source>
</evidence>
<dbReference type="HOGENOM" id="CLU_2025872_0_0_5"/>
<dbReference type="OrthoDB" id="7596451at2"/>
<reference evidence="1 2" key="1">
    <citation type="journal article" date="2011" name="J. Bacteriol.">
        <title>Genome sequence of the ethanol-producing Zymomonas mobilis subsp. mobilis lectotype strain ATCC 10988.</title>
        <authorList>
            <person name="Pappas K.M."/>
            <person name="Kouvelis V.N."/>
            <person name="Saunders E."/>
            <person name="Brettin T.S."/>
            <person name="Bruce D."/>
            <person name="Detter C."/>
            <person name="Balakireva M."/>
            <person name="Han C.S."/>
            <person name="Savvakis G."/>
            <person name="Kyrpides N.C."/>
            <person name="Typas M.A."/>
        </authorList>
    </citation>
    <scope>NUCLEOTIDE SEQUENCE [LARGE SCALE GENOMIC DNA]</scope>
    <source>
        <strain evidence="2">ATCC 10988 / DSM 424 / CCUG 17860 / LMG 404 / NCIMB 8938 / NRRL B-806 / ZM1</strain>
    </source>
</reference>
<gene>
    <name evidence="1" type="ordered locus">Zmob_0933</name>
</gene>
<name>A0A0H3G6M7_ZYMMA</name>
<dbReference type="eggNOG" id="ENOG5031770">
    <property type="taxonomic scope" value="Bacteria"/>
</dbReference>
<accession>A0A0H3G6M7</accession>
<evidence type="ECO:0000313" key="2">
    <source>
        <dbReference type="Proteomes" id="UP000001494"/>
    </source>
</evidence>
<dbReference type="RefSeq" id="WP_011240313.1">
    <property type="nucleotide sequence ID" value="NC_017262.1"/>
</dbReference>
<protein>
    <submittedName>
        <fullName evidence="1">Uncharacterized protein</fullName>
    </submittedName>
</protein>